<proteinExistence type="predicted"/>
<reference evidence="3" key="1">
    <citation type="submission" date="2021-02" db="EMBL/GenBank/DDBJ databases">
        <authorList>
            <person name="Nowell W R."/>
        </authorList>
    </citation>
    <scope>NUCLEOTIDE SEQUENCE</scope>
</reference>
<organism evidence="3 4">
    <name type="scientific">Didymodactylos carnosus</name>
    <dbReference type="NCBI Taxonomy" id="1234261"/>
    <lineage>
        <taxon>Eukaryota</taxon>
        <taxon>Metazoa</taxon>
        <taxon>Spiralia</taxon>
        <taxon>Gnathifera</taxon>
        <taxon>Rotifera</taxon>
        <taxon>Eurotatoria</taxon>
        <taxon>Bdelloidea</taxon>
        <taxon>Philodinida</taxon>
        <taxon>Philodinidae</taxon>
        <taxon>Didymodactylos</taxon>
    </lineage>
</organism>
<protein>
    <submittedName>
        <fullName evidence="3">Uncharacterized protein</fullName>
    </submittedName>
</protein>
<feature type="region of interest" description="Disordered" evidence="1">
    <location>
        <begin position="8"/>
        <end position="86"/>
    </location>
</feature>
<evidence type="ECO:0000313" key="4">
    <source>
        <dbReference type="Proteomes" id="UP000682733"/>
    </source>
</evidence>
<name>A0A8S2S3B5_9BILA</name>
<gene>
    <name evidence="2" type="ORF">OVA965_LOCUS32657</name>
    <name evidence="3" type="ORF">TMI583_LOCUS33522</name>
</gene>
<feature type="compositionally biased region" description="Basic and acidic residues" evidence="1">
    <location>
        <begin position="25"/>
        <end position="35"/>
    </location>
</feature>
<dbReference type="Proteomes" id="UP000682733">
    <property type="component" value="Unassembled WGS sequence"/>
</dbReference>
<evidence type="ECO:0000256" key="1">
    <source>
        <dbReference type="SAM" id="MobiDB-lite"/>
    </source>
</evidence>
<dbReference type="Proteomes" id="UP000677228">
    <property type="component" value="Unassembled WGS sequence"/>
</dbReference>
<dbReference type="EMBL" id="CAJOBA010047368">
    <property type="protein sequence ID" value="CAF4200343.1"/>
    <property type="molecule type" value="Genomic_DNA"/>
</dbReference>
<accession>A0A8S2S3B5</accession>
<sequence>MFDIAQLMERTNNLQMHNEVPSDSEQWKSQKENIPEQKPALSSLNESDFGKIPVQPTTPLNYAPPSAVINKSASAPSRRGILTSWD</sequence>
<evidence type="ECO:0000313" key="2">
    <source>
        <dbReference type="EMBL" id="CAF1392770.1"/>
    </source>
</evidence>
<dbReference type="EMBL" id="CAJNOK010025658">
    <property type="protein sequence ID" value="CAF1392770.1"/>
    <property type="molecule type" value="Genomic_DNA"/>
</dbReference>
<dbReference type="AlphaFoldDB" id="A0A8S2S3B5"/>
<feature type="compositionally biased region" description="Polar residues" evidence="1">
    <location>
        <begin position="9"/>
        <end position="24"/>
    </location>
</feature>
<evidence type="ECO:0000313" key="3">
    <source>
        <dbReference type="EMBL" id="CAF4200343.1"/>
    </source>
</evidence>
<comment type="caution">
    <text evidence="3">The sequence shown here is derived from an EMBL/GenBank/DDBJ whole genome shotgun (WGS) entry which is preliminary data.</text>
</comment>